<evidence type="ECO:0000313" key="3">
    <source>
        <dbReference type="EMBL" id="CAB9521588.1"/>
    </source>
</evidence>
<sequence>MDRRSKILLLLAAASSVVQGFLAPHASLNSVVQQSREKMMVAGPLHMNFFKDVLGKAFENDASLDTDKTKGQYDGPGDEMDDSMSVGRLFPPQELTETQKRWRDTQQQPGGTPQLLLTNSQWKLDLFLTGIPDRDPSNDLFASKVKISTRDRKVGLMVPEEPTVSDILVTLLEDGVCHVVSDSEFLNQGTNGAWKVSDDGQNVRISLDVNGYQRTVQTKGSIQKIYWSQEDETSVQTSTAYSIPAGPLFGDASLKSGAKVGTLQWTDGILRVEQSAGLLGAGSKMVPCGRFAAERVGTQQTSGVL</sequence>
<dbReference type="AlphaFoldDB" id="A0A9N8HNG8"/>
<feature type="region of interest" description="Disordered" evidence="1">
    <location>
        <begin position="64"/>
        <end position="87"/>
    </location>
</feature>
<accession>A0A9N8HNG8</accession>
<name>A0A9N8HNG8_9STRA</name>
<evidence type="ECO:0000256" key="2">
    <source>
        <dbReference type="SAM" id="SignalP"/>
    </source>
</evidence>
<evidence type="ECO:0000256" key="1">
    <source>
        <dbReference type="SAM" id="MobiDB-lite"/>
    </source>
</evidence>
<comment type="caution">
    <text evidence="3">The sequence shown here is derived from an EMBL/GenBank/DDBJ whole genome shotgun (WGS) entry which is preliminary data.</text>
</comment>
<keyword evidence="4" id="KW-1185">Reference proteome</keyword>
<keyword evidence="2" id="KW-0732">Signal</keyword>
<proteinExistence type="predicted"/>
<gene>
    <name evidence="3" type="ORF">SEMRO_1210_G252790.1</name>
</gene>
<organism evidence="3 4">
    <name type="scientific">Seminavis robusta</name>
    <dbReference type="NCBI Taxonomy" id="568900"/>
    <lineage>
        <taxon>Eukaryota</taxon>
        <taxon>Sar</taxon>
        <taxon>Stramenopiles</taxon>
        <taxon>Ochrophyta</taxon>
        <taxon>Bacillariophyta</taxon>
        <taxon>Bacillariophyceae</taxon>
        <taxon>Bacillariophycidae</taxon>
        <taxon>Naviculales</taxon>
        <taxon>Naviculaceae</taxon>
        <taxon>Seminavis</taxon>
    </lineage>
</organism>
<evidence type="ECO:0000313" key="4">
    <source>
        <dbReference type="Proteomes" id="UP001153069"/>
    </source>
</evidence>
<feature type="signal peptide" evidence="2">
    <location>
        <begin position="1"/>
        <end position="20"/>
    </location>
</feature>
<protein>
    <submittedName>
        <fullName evidence="3">Uncharacterized protein</fullName>
    </submittedName>
</protein>
<dbReference type="EMBL" id="CAICTM010001208">
    <property type="protein sequence ID" value="CAB9521588.1"/>
    <property type="molecule type" value="Genomic_DNA"/>
</dbReference>
<reference evidence="3" key="1">
    <citation type="submission" date="2020-06" db="EMBL/GenBank/DDBJ databases">
        <authorList>
            <consortium name="Plant Systems Biology data submission"/>
        </authorList>
    </citation>
    <scope>NUCLEOTIDE SEQUENCE</scope>
    <source>
        <strain evidence="3">D6</strain>
    </source>
</reference>
<dbReference type="OrthoDB" id="191493at2759"/>
<dbReference type="Proteomes" id="UP001153069">
    <property type="component" value="Unassembled WGS sequence"/>
</dbReference>
<feature type="chain" id="PRO_5040138454" evidence="2">
    <location>
        <begin position="21"/>
        <end position="305"/>
    </location>
</feature>